<sequence length="371" mass="42368">MKEYFLRLQKKVVAADTRLKVRRLFMRHTPQTSIIQSCNRHNPRSKPVSETTFKARSPIVSTGPQKSLTQSIWKSQTMSAQSSDEIRWPDLPQEVRDRVFDFVFADRIFIHSVWRTAPAFPVCQVSKQFATQEDAIDAILRSGRIKINSVRDLNAITDTLTSKQKCSMKTFTISQLLLKSIECTLNLLQHVTSALGNFRLDVPNALQLYVSVSKHSSVAKLSKRKPEDPLIYIDWADDIENGFVSKVEAESMLLDACVKHLKQYTGIGYLMSHVASHNIGLQMKVAVRFIERQTTAILATIEDAELSTKNWCVRVPMPDGHQLSIEQVLSKDCFMRGEKDVKRLLGHTTPRRWAIMITLGSGDMEEYKWVW</sequence>
<protein>
    <recommendedName>
        <fullName evidence="3">F-box domain-containing protein</fullName>
    </recommendedName>
</protein>
<evidence type="ECO:0000313" key="1">
    <source>
        <dbReference type="EMBL" id="KAK5079823.1"/>
    </source>
</evidence>
<name>A0ABR0K008_9EURO</name>
<dbReference type="Proteomes" id="UP001345013">
    <property type="component" value="Unassembled WGS sequence"/>
</dbReference>
<evidence type="ECO:0008006" key="3">
    <source>
        <dbReference type="Google" id="ProtNLM"/>
    </source>
</evidence>
<organism evidence="1 2">
    <name type="scientific">Lithohypha guttulata</name>
    <dbReference type="NCBI Taxonomy" id="1690604"/>
    <lineage>
        <taxon>Eukaryota</taxon>
        <taxon>Fungi</taxon>
        <taxon>Dikarya</taxon>
        <taxon>Ascomycota</taxon>
        <taxon>Pezizomycotina</taxon>
        <taxon>Eurotiomycetes</taxon>
        <taxon>Chaetothyriomycetidae</taxon>
        <taxon>Chaetothyriales</taxon>
        <taxon>Trichomeriaceae</taxon>
        <taxon>Lithohypha</taxon>
    </lineage>
</organism>
<proteinExistence type="predicted"/>
<dbReference type="EMBL" id="JAVRRG010000170">
    <property type="protein sequence ID" value="KAK5079823.1"/>
    <property type="molecule type" value="Genomic_DNA"/>
</dbReference>
<keyword evidence="2" id="KW-1185">Reference proteome</keyword>
<accession>A0ABR0K008</accession>
<reference evidence="1 2" key="1">
    <citation type="submission" date="2023-08" db="EMBL/GenBank/DDBJ databases">
        <title>Black Yeasts Isolated from many extreme environments.</title>
        <authorList>
            <person name="Coleine C."/>
            <person name="Stajich J.E."/>
            <person name="Selbmann L."/>
        </authorList>
    </citation>
    <scope>NUCLEOTIDE SEQUENCE [LARGE SCALE GENOMIC DNA]</scope>
    <source>
        <strain evidence="1 2">CCFEE 5885</strain>
    </source>
</reference>
<comment type="caution">
    <text evidence="1">The sequence shown here is derived from an EMBL/GenBank/DDBJ whole genome shotgun (WGS) entry which is preliminary data.</text>
</comment>
<gene>
    <name evidence="1" type="ORF">LTR24_008918</name>
</gene>
<evidence type="ECO:0000313" key="2">
    <source>
        <dbReference type="Proteomes" id="UP001345013"/>
    </source>
</evidence>